<dbReference type="GO" id="GO:0012505">
    <property type="term" value="C:endomembrane system"/>
    <property type="evidence" value="ECO:0007669"/>
    <property type="project" value="UniProtKB-SubCell"/>
</dbReference>
<keyword evidence="8" id="KW-1185">Reference proteome</keyword>
<evidence type="ECO:0000256" key="5">
    <source>
        <dbReference type="ARBA" id="ARBA00023136"/>
    </source>
</evidence>
<protein>
    <submittedName>
        <fullName evidence="7">Cellulose synthase/poly-beta-1,6-N-acetylglucosamine synthase-like glycosyltransferase</fullName>
    </submittedName>
</protein>
<comment type="subcellular location">
    <subcellularLocation>
        <location evidence="1">Endomembrane system</location>
    </subcellularLocation>
</comment>
<dbReference type="InterPro" id="IPR029044">
    <property type="entry name" value="Nucleotide-diphossugar_trans"/>
</dbReference>
<dbReference type="GO" id="GO:0016757">
    <property type="term" value="F:glycosyltransferase activity"/>
    <property type="evidence" value="ECO:0007669"/>
    <property type="project" value="TreeGrafter"/>
</dbReference>
<dbReference type="Gene3D" id="3.90.550.10">
    <property type="entry name" value="Spore Coat Polysaccharide Biosynthesis Protein SpsA, Chain A"/>
    <property type="match status" value="1"/>
</dbReference>
<dbReference type="SUPFAM" id="SSF53448">
    <property type="entry name" value="Nucleotide-diphospho-sugar transferases"/>
    <property type="match status" value="1"/>
</dbReference>
<dbReference type="EMBL" id="JACIEQ010000001">
    <property type="protein sequence ID" value="MBB4020943.1"/>
    <property type="molecule type" value="Genomic_DNA"/>
</dbReference>
<evidence type="ECO:0000256" key="1">
    <source>
        <dbReference type="ARBA" id="ARBA00004308"/>
    </source>
</evidence>
<gene>
    <name evidence="7" type="ORF">GGR17_000734</name>
</gene>
<keyword evidence="3 6" id="KW-0812">Transmembrane</keyword>
<evidence type="ECO:0000256" key="3">
    <source>
        <dbReference type="ARBA" id="ARBA00022692"/>
    </source>
</evidence>
<dbReference type="RefSeq" id="WP_157445506.1">
    <property type="nucleotide sequence ID" value="NZ_JACIEQ010000001.1"/>
</dbReference>
<name>A0A840C7V0_9RHOB</name>
<dbReference type="Pfam" id="PF13641">
    <property type="entry name" value="Glyco_tranf_2_3"/>
    <property type="match status" value="1"/>
</dbReference>
<accession>A0A840C7V0</accession>
<feature type="transmembrane region" description="Helical" evidence="6">
    <location>
        <begin position="433"/>
        <end position="453"/>
    </location>
</feature>
<feature type="transmembrane region" description="Helical" evidence="6">
    <location>
        <begin position="303"/>
        <end position="327"/>
    </location>
</feature>
<comment type="caution">
    <text evidence="7">The sequence shown here is derived from an EMBL/GenBank/DDBJ whole genome shotgun (WGS) entry which is preliminary data.</text>
</comment>
<keyword evidence="4 6" id="KW-1133">Transmembrane helix</keyword>
<dbReference type="PANTHER" id="PTHR32044:SF80">
    <property type="entry name" value="XYLOGLUCAN GLYCOSYLTRANSFERASE 2-RELATED"/>
    <property type="match status" value="1"/>
</dbReference>
<sequence>MIVVTVAIVFLLTMALYNIALVLTYRAKRGPDPEPAALFSDADLPKVTVQLPVYNEGTLAEQCLRLAAALDYPGDKLEIQYLDDSDDETTSEIGKAAVEKLRKEYPDITFQYLRRGNRHGFKAGALLYGTERATGEYMAIFDADFIIPPDFLRKTIHFFTDPGVGAVQARWDYVNEGKSLFTRLQANKLDAHQMFEQTARARSGRPVIFHGTAGVWRASALAEAGGWDCMSEVEDVEITVRATLAGWRVVYLDNFRLLSELPETINGFLRQQMRWRRGWSRVTAHYSGLILRGDIPWRNKLDLLLRIHLTWGPIGALIMILSVLPYFSIAAKYGLSLPATLLYTSGLVISLVTRHFEQKTLIEDPNARAPIALHPLLKFLPLNYLLFSMGTLWPLTQATFEGFWQKPVWEVTPKSGTTANSPGHHALIKSRRLPGYVIGTLGLGALGAGLALYSAWSGFFLAGIFYVMLAIGCGYIGILLLRFFGYNLGFPPASAPPPGPKGQPPLPGRTT</sequence>
<evidence type="ECO:0000313" key="7">
    <source>
        <dbReference type="EMBL" id="MBB4020943.1"/>
    </source>
</evidence>
<dbReference type="PANTHER" id="PTHR32044">
    <property type="entry name" value="GLUCOMANNAN 4-BETA-MANNOSYLTRANSFERASE 9"/>
    <property type="match status" value="1"/>
</dbReference>
<evidence type="ECO:0000313" key="8">
    <source>
        <dbReference type="Proteomes" id="UP000585681"/>
    </source>
</evidence>
<evidence type="ECO:0000256" key="6">
    <source>
        <dbReference type="SAM" id="Phobius"/>
    </source>
</evidence>
<feature type="transmembrane region" description="Helical" evidence="6">
    <location>
        <begin position="333"/>
        <end position="352"/>
    </location>
</feature>
<dbReference type="AlphaFoldDB" id="A0A840C7V0"/>
<organism evidence="7 8">
    <name type="scientific">Actibacterium naphthalenivorans</name>
    <dbReference type="NCBI Taxonomy" id="1614693"/>
    <lineage>
        <taxon>Bacteria</taxon>
        <taxon>Pseudomonadati</taxon>
        <taxon>Pseudomonadota</taxon>
        <taxon>Alphaproteobacteria</taxon>
        <taxon>Rhodobacterales</taxon>
        <taxon>Roseobacteraceae</taxon>
        <taxon>Actibacterium</taxon>
    </lineage>
</organism>
<proteinExistence type="predicted"/>
<evidence type="ECO:0000256" key="4">
    <source>
        <dbReference type="ARBA" id="ARBA00022989"/>
    </source>
</evidence>
<dbReference type="Proteomes" id="UP000585681">
    <property type="component" value="Unassembled WGS sequence"/>
</dbReference>
<feature type="transmembrane region" description="Helical" evidence="6">
    <location>
        <begin position="6"/>
        <end position="25"/>
    </location>
</feature>
<feature type="transmembrane region" description="Helical" evidence="6">
    <location>
        <begin position="459"/>
        <end position="481"/>
    </location>
</feature>
<keyword evidence="2 7" id="KW-0808">Transferase</keyword>
<reference evidence="7" key="1">
    <citation type="submission" date="2020-08" db="EMBL/GenBank/DDBJ databases">
        <title>Genomic Encyclopedia of Type Strains, Phase IV (KMG-IV): sequencing the most valuable type-strain genomes for metagenomic binning, comparative biology and taxonomic classification.</title>
        <authorList>
            <person name="Goeker M."/>
        </authorList>
    </citation>
    <scope>NUCLEOTIDE SEQUENCE [LARGE SCALE GENOMIC DNA]</scope>
    <source>
        <strain evidence="7">DSM 105040</strain>
    </source>
</reference>
<keyword evidence="5 6" id="KW-0472">Membrane</keyword>
<evidence type="ECO:0000256" key="2">
    <source>
        <dbReference type="ARBA" id="ARBA00022679"/>
    </source>
</evidence>